<evidence type="ECO:0000256" key="2">
    <source>
        <dbReference type="ARBA" id="ARBA00023125"/>
    </source>
</evidence>
<keyword evidence="3" id="KW-0804">Transcription</keyword>
<dbReference type="InterPro" id="IPR020449">
    <property type="entry name" value="Tscrpt_reg_AraC-type_HTH"/>
</dbReference>
<evidence type="ECO:0000256" key="1">
    <source>
        <dbReference type="ARBA" id="ARBA00023015"/>
    </source>
</evidence>
<reference evidence="5 6" key="1">
    <citation type="submission" date="2016-10" db="EMBL/GenBank/DDBJ databases">
        <authorList>
            <person name="de Groot N.N."/>
        </authorList>
    </citation>
    <scope>NUCLEOTIDE SEQUENCE [LARGE SCALE GENOMIC DNA]</scope>
    <source>
        <strain evidence="5 6">Vu-144</strain>
    </source>
</reference>
<dbReference type="STRING" id="551991.SAMN05192529_1133"/>
<dbReference type="EMBL" id="FNQY01000013">
    <property type="protein sequence ID" value="SEA29908.1"/>
    <property type="molecule type" value="Genomic_DNA"/>
</dbReference>
<dbReference type="RefSeq" id="WP_091398469.1">
    <property type="nucleotide sequence ID" value="NZ_FNQY01000013.1"/>
</dbReference>
<sequence>MHKQSPIALSCYYKSSREGENYVADDILQLQLSGSLILYDGKKAYPSTTGGLRLVRRNRLMKYFKEPEKNLPFESLSIHFDLDFLKTFALEYPVASAVYGKTQDPVIDLKTNPLMEGYLNSILDFEKTDALKDPVMAEAKLREGLLLILKSNPELTAVLFDFSTPYKIGLREFMEENYVFNVKIDRFAYLTGRSLAAFKRDFQLEFGMSPRRWLTQRRLEQAYKLLSTPELSVSDIYMDLGFEDLSHFSHAFKTKYGVAPTHFQKSIHSPAH</sequence>
<dbReference type="Pfam" id="PF22200">
    <property type="entry name" value="ExsA_N"/>
    <property type="match status" value="1"/>
</dbReference>
<dbReference type="InterPro" id="IPR050204">
    <property type="entry name" value="AraC_XylS_family_regulators"/>
</dbReference>
<dbReference type="SMART" id="SM00342">
    <property type="entry name" value="HTH_ARAC"/>
    <property type="match status" value="1"/>
</dbReference>
<organism evidence="5 6">
    <name type="scientific">Arachidicoccus rhizosphaerae</name>
    <dbReference type="NCBI Taxonomy" id="551991"/>
    <lineage>
        <taxon>Bacteria</taxon>
        <taxon>Pseudomonadati</taxon>
        <taxon>Bacteroidota</taxon>
        <taxon>Chitinophagia</taxon>
        <taxon>Chitinophagales</taxon>
        <taxon>Chitinophagaceae</taxon>
        <taxon>Arachidicoccus</taxon>
    </lineage>
</organism>
<dbReference type="GO" id="GO:0043565">
    <property type="term" value="F:sequence-specific DNA binding"/>
    <property type="evidence" value="ECO:0007669"/>
    <property type="project" value="InterPro"/>
</dbReference>
<dbReference type="Gene3D" id="1.10.10.60">
    <property type="entry name" value="Homeodomain-like"/>
    <property type="match status" value="2"/>
</dbReference>
<accession>A0A1H4A265</accession>
<gene>
    <name evidence="5" type="ORF">SAMN05192529_1133</name>
</gene>
<protein>
    <submittedName>
        <fullName evidence="5">AraC-type DNA-binding protein</fullName>
    </submittedName>
</protein>
<keyword evidence="2 5" id="KW-0238">DNA-binding</keyword>
<dbReference type="GO" id="GO:0003700">
    <property type="term" value="F:DNA-binding transcription factor activity"/>
    <property type="evidence" value="ECO:0007669"/>
    <property type="project" value="InterPro"/>
</dbReference>
<dbReference type="OrthoDB" id="4480133at2"/>
<dbReference type="PROSITE" id="PS01124">
    <property type="entry name" value="HTH_ARAC_FAMILY_2"/>
    <property type="match status" value="1"/>
</dbReference>
<dbReference type="Proteomes" id="UP000199041">
    <property type="component" value="Unassembled WGS sequence"/>
</dbReference>
<feature type="domain" description="HTH araC/xylS-type" evidence="4">
    <location>
        <begin position="168"/>
        <end position="266"/>
    </location>
</feature>
<dbReference type="InterPro" id="IPR009057">
    <property type="entry name" value="Homeodomain-like_sf"/>
</dbReference>
<evidence type="ECO:0000313" key="5">
    <source>
        <dbReference type="EMBL" id="SEA29908.1"/>
    </source>
</evidence>
<dbReference type="SUPFAM" id="SSF46689">
    <property type="entry name" value="Homeodomain-like"/>
    <property type="match status" value="2"/>
</dbReference>
<dbReference type="InterPro" id="IPR018060">
    <property type="entry name" value="HTH_AraC"/>
</dbReference>
<evidence type="ECO:0000256" key="3">
    <source>
        <dbReference type="ARBA" id="ARBA00023163"/>
    </source>
</evidence>
<dbReference type="Pfam" id="PF12833">
    <property type="entry name" value="HTH_18"/>
    <property type="match status" value="1"/>
</dbReference>
<name>A0A1H4A265_9BACT</name>
<proteinExistence type="predicted"/>
<dbReference type="AlphaFoldDB" id="A0A1H4A265"/>
<evidence type="ECO:0000259" key="4">
    <source>
        <dbReference type="PROSITE" id="PS01124"/>
    </source>
</evidence>
<dbReference type="PANTHER" id="PTHR46796">
    <property type="entry name" value="HTH-TYPE TRANSCRIPTIONAL ACTIVATOR RHAS-RELATED"/>
    <property type="match status" value="1"/>
</dbReference>
<keyword evidence="6" id="KW-1185">Reference proteome</keyword>
<dbReference type="InterPro" id="IPR054015">
    <property type="entry name" value="ExsA-like_N"/>
</dbReference>
<dbReference type="PRINTS" id="PR00032">
    <property type="entry name" value="HTHARAC"/>
</dbReference>
<evidence type="ECO:0000313" key="6">
    <source>
        <dbReference type="Proteomes" id="UP000199041"/>
    </source>
</evidence>
<keyword evidence="1" id="KW-0805">Transcription regulation</keyword>